<dbReference type="Gene3D" id="3.20.20.70">
    <property type="entry name" value="Aldolase class I"/>
    <property type="match status" value="1"/>
</dbReference>
<evidence type="ECO:0000259" key="3">
    <source>
        <dbReference type="PROSITE" id="PS51168"/>
    </source>
</evidence>
<name>A0A1I0P2E1_9BACT</name>
<evidence type="ECO:0000256" key="2">
    <source>
        <dbReference type="ARBA" id="ARBA00022679"/>
    </source>
</evidence>
<dbReference type="InterPro" id="IPR036263">
    <property type="entry name" value="Chorismate_II_sf"/>
</dbReference>
<protein>
    <recommendedName>
        <fullName evidence="1">chorismate mutase</fullName>
        <ecNumber evidence="1">5.4.99.5</ecNumber>
    </recommendedName>
</protein>
<dbReference type="GO" id="GO:0016740">
    <property type="term" value="F:transferase activity"/>
    <property type="evidence" value="ECO:0007669"/>
    <property type="project" value="UniProtKB-KW"/>
</dbReference>
<dbReference type="InterPro" id="IPR006218">
    <property type="entry name" value="DAHP1/KDSA"/>
</dbReference>
<organism evidence="4 5">
    <name type="scientific">Roseivirga pacifica</name>
    <dbReference type="NCBI Taxonomy" id="1267423"/>
    <lineage>
        <taxon>Bacteria</taxon>
        <taxon>Pseudomonadati</taxon>
        <taxon>Bacteroidota</taxon>
        <taxon>Cytophagia</taxon>
        <taxon>Cytophagales</taxon>
        <taxon>Roseivirgaceae</taxon>
        <taxon>Roseivirga</taxon>
    </lineage>
</organism>
<proteinExistence type="predicted"/>
<sequence>MSAEGKKGQLKSNNSPLLIAGPCSAESEEQLRKSIFPILHKVDFVRAGVWKPRTRPGNFEGAGEDALIWMNNLRQETPFKAAIEVATPEHVELALKHNIDLLWIGARTTVNPFAVSELAAALKGTDVPVYVKNPIHPELALWKGALERLAKANIKQLGAIHRGFHTYQKTEFRNVPMWQIPMELKSEFPELPLICDPSHIGGSRAMIESLSQKALDLNFNGLMIETHFDPDNALSDAQQQVTPARLIEIIDQLIIREAHFSGDSYKAEMEIIREQIDLADQQVLEAIAQRMKLIEQIGEIKKDNNVAIFQISRWKEILTSRPKWAKKLNLNKDFTIDLLRLLHHQSVKKQTEIFDRKEEHTPKSK</sequence>
<dbReference type="GeneID" id="99986346"/>
<dbReference type="STRING" id="1267423.SAMN05216290_1622"/>
<reference evidence="5" key="1">
    <citation type="submission" date="2016-10" db="EMBL/GenBank/DDBJ databases">
        <authorList>
            <person name="Varghese N."/>
            <person name="Submissions S."/>
        </authorList>
    </citation>
    <scope>NUCLEOTIDE SEQUENCE [LARGE SCALE GENOMIC DNA]</scope>
    <source>
        <strain evidence="5">CGMCC 1.12402</strain>
    </source>
</reference>
<dbReference type="EC" id="5.4.99.5" evidence="1"/>
<dbReference type="PROSITE" id="PS51168">
    <property type="entry name" value="CHORISMATE_MUT_2"/>
    <property type="match status" value="1"/>
</dbReference>
<feature type="domain" description="Chorismate mutase" evidence="3">
    <location>
        <begin position="263"/>
        <end position="354"/>
    </location>
</feature>
<keyword evidence="2" id="KW-0808">Transferase</keyword>
<dbReference type="Proteomes" id="UP000199437">
    <property type="component" value="Unassembled WGS sequence"/>
</dbReference>
<gene>
    <name evidence="4" type="ORF">SAMN05216290_1622</name>
</gene>
<dbReference type="EMBL" id="FOIR01000001">
    <property type="protein sequence ID" value="SEW07644.1"/>
    <property type="molecule type" value="Genomic_DNA"/>
</dbReference>
<dbReference type="OrthoDB" id="9780456at2"/>
<dbReference type="GO" id="GO:0004106">
    <property type="term" value="F:chorismate mutase activity"/>
    <property type="evidence" value="ECO:0007669"/>
    <property type="project" value="UniProtKB-EC"/>
</dbReference>
<dbReference type="SMART" id="SM00830">
    <property type="entry name" value="CM_2"/>
    <property type="match status" value="1"/>
</dbReference>
<evidence type="ECO:0000256" key="1">
    <source>
        <dbReference type="ARBA" id="ARBA00012404"/>
    </source>
</evidence>
<dbReference type="SUPFAM" id="SSF51569">
    <property type="entry name" value="Aldolase"/>
    <property type="match status" value="1"/>
</dbReference>
<evidence type="ECO:0000313" key="4">
    <source>
        <dbReference type="EMBL" id="SEW07644.1"/>
    </source>
</evidence>
<dbReference type="PANTHER" id="PTHR43018:SF1">
    <property type="entry name" value="PROTEIN AROA(G)"/>
    <property type="match status" value="1"/>
</dbReference>
<keyword evidence="5" id="KW-1185">Reference proteome</keyword>
<dbReference type="Pfam" id="PF00793">
    <property type="entry name" value="DAHP_synth_1"/>
    <property type="match status" value="1"/>
</dbReference>
<dbReference type="InterPro" id="IPR013785">
    <property type="entry name" value="Aldolase_TIM"/>
</dbReference>
<dbReference type="Pfam" id="PF01817">
    <property type="entry name" value="CM_2"/>
    <property type="match status" value="1"/>
</dbReference>
<dbReference type="AlphaFoldDB" id="A0A1I0P2E1"/>
<dbReference type="InterPro" id="IPR052899">
    <property type="entry name" value="Class-I_DAHP_synthase"/>
</dbReference>
<dbReference type="SUPFAM" id="SSF48600">
    <property type="entry name" value="Chorismate mutase II"/>
    <property type="match status" value="1"/>
</dbReference>
<dbReference type="PANTHER" id="PTHR43018">
    <property type="entry name" value="PHOSPHO-2-DEHYDRO-3-DEOXYHEPTONATE ALDOLASE"/>
    <property type="match status" value="1"/>
</dbReference>
<accession>A0A1I0P2E1</accession>
<dbReference type="Gene3D" id="1.20.59.10">
    <property type="entry name" value="Chorismate mutase"/>
    <property type="match status" value="1"/>
</dbReference>
<dbReference type="InterPro" id="IPR036979">
    <property type="entry name" value="CM_dom_sf"/>
</dbReference>
<dbReference type="RefSeq" id="WP_090257993.1">
    <property type="nucleotide sequence ID" value="NZ_FOIR01000001.1"/>
</dbReference>
<dbReference type="InterPro" id="IPR002701">
    <property type="entry name" value="CM_II_prokaryot"/>
</dbReference>
<dbReference type="GO" id="GO:0046417">
    <property type="term" value="P:chorismate metabolic process"/>
    <property type="evidence" value="ECO:0007669"/>
    <property type="project" value="InterPro"/>
</dbReference>
<evidence type="ECO:0000313" key="5">
    <source>
        <dbReference type="Proteomes" id="UP000199437"/>
    </source>
</evidence>